<dbReference type="EMBL" id="PGGO01000011">
    <property type="protein sequence ID" value="PSH68041.1"/>
    <property type="molecule type" value="Genomic_DNA"/>
</dbReference>
<accession>A0A2P7BNK1</accession>
<evidence type="ECO:0000313" key="3">
    <source>
        <dbReference type="EMBL" id="PSH68041.1"/>
    </source>
</evidence>
<proteinExistence type="predicted"/>
<protein>
    <submittedName>
        <fullName evidence="3">Protein tyrosine phosphatase</fullName>
    </submittedName>
</protein>
<dbReference type="GO" id="GO:0046685">
    <property type="term" value="P:response to arsenic-containing substance"/>
    <property type="evidence" value="ECO:0007669"/>
    <property type="project" value="UniProtKB-KW"/>
</dbReference>
<dbReference type="Gene3D" id="3.40.50.2300">
    <property type="match status" value="1"/>
</dbReference>
<dbReference type="PANTHER" id="PTHR43428">
    <property type="entry name" value="ARSENATE REDUCTASE"/>
    <property type="match status" value="1"/>
</dbReference>
<dbReference type="PANTHER" id="PTHR43428:SF1">
    <property type="entry name" value="ARSENATE REDUCTASE"/>
    <property type="match status" value="1"/>
</dbReference>
<keyword evidence="1" id="KW-0059">Arsenical resistance</keyword>
<dbReference type="SMART" id="SM00226">
    <property type="entry name" value="LMWPc"/>
    <property type="match status" value="1"/>
</dbReference>
<evidence type="ECO:0000259" key="2">
    <source>
        <dbReference type="SMART" id="SM00226"/>
    </source>
</evidence>
<comment type="caution">
    <text evidence="3">The sequence shown here is derived from an EMBL/GenBank/DDBJ whole genome shotgun (WGS) entry which is preliminary data.</text>
</comment>
<dbReference type="OrthoDB" id="9793058at2"/>
<dbReference type="SUPFAM" id="SSF52788">
    <property type="entry name" value="Phosphotyrosine protein phosphatases I"/>
    <property type="match status" value="1"/>
</dbReference>
<dbReference type="Proteomes" id="UP000241444">
    <property type="component" value="Unassembled WGS sequence"/>
</dbReference>
<dbReference type="InterPro" id="IPR036196">
    <property type="entry name" value="Ptyr_pPase_sf"/>
</dbReference>
<feature type="domain" description="Phosphotyrosine protein phosphatase I" evidence="2">
    <location>
        <begin position="6"/>
        <end position="144"/>
    </location>
</feature>
<dbReference type="InterPro" id="IPR023485">
    <property type="entry name" value="Ptyr_pPase"/>
</dbReference>
<dbReference type="AlphaFoldDB" id="A0A2P7BNK1"/>
<reference evidence="4" key="1">
    <citation type="submission" date="2017-11" db="EMBL/GenBank/DDBJ databases">
        <authorList>
            <person name="Kuznetsova I."/>
            <person name="Sazanova A."/>
            <person name="Chirak E."/>
            <person name="Safronova V."/>
            <person name="Willems A."/>
        </authorList>
    </citation>
    <scope>NUCLEOTIDE SEQUENCE [LARGE SCALE GENOMIC DNA]</scope>
    <source>
        <strain evidence="4">STM 196</strain>
    </source>
</reference>
<dbReference type="Pfam" id="PF01451">
    <property type="entry name" value="LMWPc"/>
    <property type="match status" value="1"/>
</dbReference>
<organism evidence="3 4">
    <name type="scientific">Phyllobacterium brassicacearum</name>
    <dbReference type="NCBI Taxonomy" id="314235"/>
    <lineage>
        <taxon>Bacteria</taxon>
        <taxon>Pseudomonadati</taxon>
        <taxon>Pseudomonadota</taxon>
        <taxon>Alphaproteobacteria</taxon>
        <taxon>Hyphomicrobiales</taxon>
        <taxon>Phyllobacteriaceae</taxon>
        <taxon>Phyllobacterium</taxon>
    </lineage>
</organism>
<dbReference type="RefSeq" id="WP_106712078.1">
    <property type="nucleotide sequence ID" value="NZ_PGGO01000011.1"/>
</dbReference>
<evidence type="ECO:0000313" key="4">
    <source>
        <dbReference type="Proteomes" id="UP000241444"/>
    </source>
</evidence>
<evidence type="ECO:0000256" key="1">
    <source>
        <dbReference type="ARBA" id="ARBA00022849"/>
    </source>
</evidence>
<keyword evidence="4" id="KW-1185">Reference proteome</keyword>
<sequence>MSDKVFHVLFLSQRNSARSMMAEAILNRIGQPHFVAYSAGVDPSGEIEPETRELFEALGYPADKLHPKHYRDFGAADAQNLDFVFTLSDTAAGEPLPEWPGVPVSAHWASADPVKATGEPWERKQAFSRAMAELDRRLKIFVNLPLASLDRLSIQSHVDEIGQSKGDN</sequence>
<gene>
    <name evidence="3" type="ORF">CU102_15880</name>
</gene>
<name>A0A2P7BNK1_9HYPH</name>